<dbReference type="InterPro" id="IPR052600">
    <property type="entry name" value="Nuc_rcpt_coact/corep"/>
</dbReference>
<dbReference type="PANTHER" id="PTHR23295:SF6">
    <property type="entry name" value="NEOSIN, ISOFORM A"/>
    <property type="match status" value="1"/>
</dbReference>
<dbReference type="Gene3D" id="3.30.70.330">
    <property type="match status" value="1"/>
</dbReference>
<name>A0A6A4W5R1_AMPAM</name>
<dbReference type="EMBL" id="VIIS01001033">
    <property type="protein sequence ID" value="KAF0302656.1"/>
    <property type="molecule type" value="Genomic_DNA"/>
</dbReference>
<dbReference type="InterPro" id="IPR036621">
    <property type="entry name" value="Anticodon-bd_dom_sf"/>
</dbReference>
<dbReference type="InterPro" id="IPR012677">
    <property type="entry name" value="Nucleotide-bd_a/b_plait_sf"/>
</dbReference>
<feature type="compositionally biased region" description="Gly residues" evidence="3">
    <location>
        <begin position="106"/>
        <end position="126"/>
    </location>
</feature>
<evidence type="ECO:0000256" key="3">
    <source>
        <dbReference type="SAM" id="MobiDB-lite"/>
    </source>
</evidence>
<evidence type="ECO:0000313" key="6">
    <source>
        <dbReference type="Proteomes" id="UP000440578"/>
    </source>
</evidence>
<dbReference type="GO" id="GO:0003723">
    <property type="term" value="F:RNA binding"/>
    <property type="evidence" value="ECO:0007669"/>
    <property type="project" value="UniProtKB-UniRule"/>
</dbReference>
<dbReference type="SUPFAM" id="SSF54928">
    <property type="entry name" value="RNA-binding domain, RBD"/>
    <property type="match status" value="1"/>
</dbReference>
<evidence type="ECO:0000256" key="2">
    <source>
        <dbReference type="PROSITE-ProRule" id="PRU00176"/>
    </source>
</evidence>
<dbReference type="Pfam" id="PF00076">
    <property type="entry name" value="RRM_1"/>
    <property type="match status" value="1"/>
</dbReference>
<comment type="caution">
    <text evidence="5">The sequence shown here is derived from an EMBL/GenBank/DDBJ whole genome shotgun (WGS) entry which is preliminary data.</text>
</comment>
<feature type="compositionally biased region" description="Basic and acidic residues" evidence="3">
    <location>
        <begin position="136"/>
        <end position="146"/>
    </location>
</feature>
<evidence type="ECO:0000313" key="5">
    <source>
        <dbReference type="EMBL" id="KAF0302656.1"/>
    </source>
</evidence>
<keyword evidence="5" id="KW-0675">Receptor</keyword>
<dbReference type="SMART" id="SM00360">
    <property type="entry name" value="RRM"/>
    <property type="match status" value="1"/>
</dbReference>
<evidence type="ECO:0000256" key="1">
    <source>
        <dbReference type="ARBA" id="ARBA00022884"/>
    </source>
</evidence>
<dbReference type="OrthoDB" id="10044938at2759"/>
<reference evidence="5 6" key="1">
    <citation type="submission" date="2019-07" db="EMBL/GenBank/DDBJ databases">
        <title>Draft genome assembly of a fouling barnacle, Amphibalanus amphitrite (Darwin, 1854): The first reference genome for Thecostraca.</title>
        <authorList>
            <person name="Kim W."/>
        </authorList>
    </citation>
    <scope>NUCLEOTIDE SEQUENCE [LARGE SCALE GENOMIC DNA]</scope>
    <source>
        <strain evidence="5">SNU_AA5</strain>
        <tissue evidence="5">Soma without cirri and trophi</tissue>
    </source>
</reference>
<feature type="compositionally biased region" description="Basic and acidic residues" evidence="3">
    <location>
        <begin position="160"/>
        <end position="169"/>
    </location>
</feature>
<dbReference type="Proteomes" id="UP000440578">
    <property type="component" value="Unassembled WGS sequence"/>
</dbReference>
<organism evidence="5 6">
    <name type="scientific">Amphibalanus amphitrite</name>
    <name type="common">Striped barnacle</name>
    <name type="synonym">Balanus amphitrite</name>
    <dbReference type="NCBI Taxonomy" id="1232801"/>
    <lineage>
        <taxon>Eukaryota</taxon>
        <taxon>Metazoa</taxon>
        <taxon>Ecdysozoa</taxon>
        <taxon>Arthropoda</taxon>
        <taxon>Crustacea</taxon>
        <taxon>Multicrustacea</taxon>
        <taxon>Cirripedia</taxon>
        <taxon>Thoracica</taxon>
        <taxon>Thoracicalcarea</taxon>
        <taxon>Balanomorpha</taxon>
        <taxon>Balanoidea</taxon>
        <taxon>Balanidae</taxon>
        <taxon>Amphibalaninae</taxon>
        <taxon>Amphibalanus</taxon>
    </lineage>
</organism>
<gene>
    <name evidence="5" type="primary">NCOA5_2</name>
    <name evidence="5" type="ORF">FJT64_025250</name>
</gene>
<keyword evidence="1 2" id="KW-0694">RNA-binding</keyword>
<dbReference type="Gene3D" id="3.40.50.800">
    <property type="entry name" value="Anticodon-binding domain"/>
    <property type="match status" value="1"/>
</dbReference>
<dbReference type="PANTHER" id="PTHR23295">
    <property type="entry name" value="NUCLEAR RECEPTOR COACTIVATOR 5-RELATED"/>
    <property type="match status" value="1"/>
</dbReference>
<protein>
    <submittedName>
        <fullName evidence="5">Nuclear receptor coactivator 5</fullName>
    </submittedName>
</protein>
<evidence type="ECO:0000259" key="4">
    <source>
        <dbReference type="PROSITE" id="PS50102"/>
    </source>
</evidence>
<dbReference type="InterPro" id="IPR035979">
    <property type="entry name" value="RBD_domain_sf"/>
</dbReference>
<feature type="region of interest" description="Disordered" evidence="3">
    <location>
        <begin position="94"/>
        <end position="169"/>
    </location>
</feature>
<proteinExistence type="predicted"/>
<dbReference type="InterPro" id="IPR000504">
    <property type="entry name" value="RRM_dom"/>
</dbReference>
<dbReference type="PROSITE" id="PS50102">
    <property type="entry name" value="RRM"/>
    <property type="match status" value="1"/>
</dbReference>
<dbReference type="AlphaFoldDB" id="A0A6A4W5R1"/>
<accession>A0A6A4W5R1</accession>
<feature type="domain" description="RRM" evidence="4">
    <location>
        <begin position="15"/>
        <end position="75"/>
    </location>
</feature>
<keyword evidence="6" id="KW-1185">Reference proteome</keyword>
<sequence length="455" mass="49683">MDSGRITSDPATAHCRIYVGGINPEMDPEPLEKFFKKFGEVIAMKVYRGYGFVQFKTEEEAQAALKDGANRTINGVNCVLRTAVKNFKFQSGYPNEDEFDGPYGPMRGGPRGGMRGGPRGFRGGFRGRGRPPMPPFHDDGPPDAKRPRGPPGRDWSPPGRDGRGPRRPYAEEVEDRLKNVGLAVDMLFPRAGAPINQVLDQISSRGTLYAVVVHPTNEQHRSVSLNIMHGNPPQEHRNMPLDDAMSLVARNFEAYMLSNKDKAPPQGIINLLNFVRENRPLTAVEYNRLIRYLEEKRDHQLKPEKSSLSALTPSIAAMAPKPVPAPVVSVATPSQQQIDLQQKILSMMQAYKTQQPTSLPVGTAPVTGPVPAPVMAPPPVQSWTTTDPSAAAGAGMSRVKSAIDSLVTSGPNLLKMEQDNQQQQYGGGYGYNAQASSLGQAPTNPLFGAYANQRY</sequence>
<dbReference type="SUPFAM" id="SSF52954">
    <property type="entry name" value="Class II aaRS ABD-related"/>
    <property type="match status" value="1"/>
</dbReference>